<evidence type="ECO:0000256" key="1">
    <source>
        <dbReference type="SAM" id="MobiDB-lite"/>
    </source>
</evidence>
<protein>
    <recommendedName>
        <fullName evidence="2">Mtf2-like C-terminal domain-containing protein</fullName>
    </recommendedName>
</protein>
<comment type="caution">
    <text evidence="3">The sequence shown here is derived from an EMBL/GenBank/DDBJ whole genome shotgun (WGS) entry which is preliminary data.</text>
</comment>
<accession>A0A8H3G8G4</accession>
<dbReference type="EMBL" id="CAJPDS010000105">
    <property type="protein sequence ID" value="CAF9937770.1"/>
    <property type="molecule type" value="Genomic_DNA"/>
</dbReference>
<dbReference type="OrthoDB" id="2444174at2759"/>
<dbReference type="Pfam" id="PF19189">
    <property type="entry name" value="Mtf2"/>
    <property type="match status" value="1"/>
</dbReference>
<evidence type="ECO:0000313" key="3">
    <source>
        <dbReference type="EMBL" id="CAF9937770.1"/>
    </source>
</evidence>
<gene>
    <name evidence="3" type="ORF">HETSPECPRED_000651</name>
</gene>
<organism evidence="3 4">
    <name type="scientific">Heterodermia speciosa</name>
    <dbReference type="NCBI Taxonomy" id="116794"/>
    <lineage>
        <taxon>Eukaryota</taxon>
        <taxon>Fungi</taxon>
        <taxon>Dikarya</taxon>
        <taxon>Ascomycota</taxon>
        <taxon>Pezizomycotina</taxon>
        <taxon>Lecanoromycetes</taxon>
        <taxon>OSLEUM clade</taxon>
        <taxon>Lecanoromycetidae</taxon>
        <taxon>Caliciales</taxon>
        <taxon>Physciaceae</taxon>
        <taxon>Heterodermia</taxon>
    </lineage>
</organism>
<dbReference type="InterPro" id="IPR043837">
    <property type="entry name" value="Mtf2-like_C"/>
</dbReference>
<dbReference type="AlphaFoldDB" id="A0A8H3G8G4"/>
<evidence type="ECO:0000259" key="2">
    <source>
        <dbReference type="Pfam" id="PF19189"/>
    </source>
</evidence>
<dbReference type="Proteomes" id="UP000664521">
    <property type="component" value="Unassembled WGS sequence"/>
</dbReference>
<dbReference type="GO" id="GO:0005739">
    <property type="term" value="C:mitochondrion"/>
    <property type="evidence" value="ECO:0007669"/>
    <property type="project" value="InterPro"/>
</dbReference>
<dbReference type="PANTHER" id="PTHR39468:SF1">
    <property type="entry name" value="MTF2-LIKE C-TERMINAL DOMAIN-CONTAINING PROTEIN"/>
    <property type="match status" value="1"/>
</dbReference>
<feature type="domain" description="Mtf2-like C-terminal" evidence="2">
    <location>
        <begin position="229"/>
        <end position="448"/>
    </location>
</feature>
<dbReference type="PANTHER" id="PTHR39468">
    <property type="entry name" value="CHROMOSOME 7, WHOLE GENOME SHOTGUN SEQUENCE"/>
    <property type="match status" value="1"/>
</dbReference>
<proteinExistence type="predicted"/>
<feature type="region of interest" description="Disordered" evidence="1">
    <location>
        <begin position="269"/>
        <end position="312"/>
    </location>
</feature>
<dbReference type="InterPro" id="IPR040009">
    <property type="entry name" value="Mtf2/C5D6.12-like"/>
</dbReference>
<name>A0A8H3G8G4_9LECA</name>
<reference evidence="3" key="1">
    <citation type="submission" date="2021-03" db="EMBL/GenBank/DDBJ databases">
        <authorList>
            <person name="Tagirdzhanova G."/>
        </authorList>
    </citation>
    <scope>NUCLEOTIDE SEQUENCE</scope>
</reference>
<keyword evidence="4" id="KW-1185">Reference proteome</keyword>
<evidence type="ECO:0000313" key="4">
    <source>
        <dbReference type="Proteomes" id="UP000664521"/>
    </source>
</evidence>
<sequence>MSCRCNLLNIQPPILPFLLETRTLHLRPFRIPHTRSFSKPFRRHFSTTKCSLVDLEDRDIDDHVPLEPPTRSYSLDNVKSFHIRPTKFKSKTWLPPTRSRPDEQAFRFGLNQSDPSSPRFQAPYDSTITASEQAVFDRIFADISSSSETVRKDKAQDDDESFAGLDTIFNNATEEVRKRTEHNEPREAIPILSVYSVKLKEKADWRQPGKIGSDDVSNLAAAHAQYRHKLDVMLEKAQTDVEIWQILENEVFSLIHELHARIKEAEKATKAEKRLRKGTKPPTKVTSPPPSPSGGDEETMQKPAIRENPRIRHRLRPASFPPTALLSVLQTEYPKYLSKALGILRNSFPTSLFALNILPAVRRLGPISYVLGASTALYNETMFLVWKQEGNLHAMAKMLDEMRKGGVESDSVTLSFLAGLGRVRSIELAEYSGEWRGMWWRMASQEEAWQQIAQATERCREEVRAKEAAHAAGGDVAG</sequence>